<evidence type="ECO:0000256" key="2">
    <source>
        <dbReference type="SAM" id="Phobius"/>
    </source>
</evidence>
<keyword evidence="4" id="KW-1185">Reference proteome</keyword>
<accession>G4T696</accession>
<dbReference type="eggNOG" id="ENOG502QQU2">
    <property type="taxonomic scope" value="Eukaryota"/>
</dbReference>
<evidence type="ECO:0008006" key="5">
    <source>
        <dbReference type="Google" id="ProtNLM"/>
    </source>
</evidence>
<evidence type="ECO:0000256" key="1">
    <source>
        <dbReference type="SAM" id="MobiDB-lite"/>
    </source>
</evidence>
<dbReference type="PANTHER" id="PTHR33927:SF1">
    <property type="entry name" value="TRANSMEMBRANE PROTEIN"/>
    <property type="match status" value="1"/>
</dbReference>
<dbReference type="InParanoid" id="G4T696"/>
<keyword evidence="2" id="KW-0472">Membrane</keyword>
<gene>
    <name evidence="3" type="ORF">PIIN_11751</name>
</gene>
<comment type="caution">
    <text evidence="3">The sequence shown here is derived from an EMBL/GenBank/DDBJ whole genome shotgun (WGS) entry which is preliminary data.</text>
</comment>
<name>G4T696_SERID</name>
<reference evidence="3 4" key="1">
    <citation type="journal article" date="2011" name="PLoS Pathog.">
        <title>Endophytic Life Strategies Decoded by Genome and Transcriptome Analyses of the Mutualistic Root Symbiont Piriformospora indica.</title>
        <authorList>
            <person name="Zuccaro A."/>
            <person name="Lahrmann U."/>
            <person name="Guldener U."/>
            <person name="Langen G."/>
            <person name="Pfiffi S."/>
            <person name="Biedenkopf D."/>
            <person name="Wong P."/>
            <person name="Samans B."/>
            <person name="Grimm C."/>
            <person name="Basiewicz M."/>
            <person name="Murat C."/>
            <person name="Martin F."/>
            <person name="Kogel K.H."/>
        </authorList>
    </citation>
    <scope>NUCLEOTIDE SEQUENCE [LARGE SCALE GENOMIC DNA]</scope>
    <source>
        <strain evidence="3 4">DSM 11827</strain>
    </source>
</reference>
<feature type="transmembrane region" description="Helical" evidence="2">
    <location>
        <begin position="269"/>
        <end position="287"/>
    </location>
</feature>
<proteinExistence type="predicted"/>
<keyword evidence="2" id="KW-0812">Transmembrane</keyword>
<feature type="transmembrane region" description="Helical" evidence="2">
    <location>
        <begin position="149"/>
        <end position="165"/>
    </location>
</feature>
<evidence type="ECO:0000313" key="4">
    <source>
        <dbReference type="Proteomes" id="UP000007148"/>
    </source>
</evidence>
<dbReference type="AlphaFoldDB" id="G4T696"/>
<feature type="transmembrane region" description="Helical" evidence="2">
    <location>
        <begin position="123"/>
        <end position="143"/>
    </location>
</feature>
<dbReference type="OMA" id="NMQGNDE"/>
<dbReference type="EMBL" id="CAFZ01000006">
    <property type="protein sequence ID" value="CCA66875.1"/>
    <property type="molecule type" value="Genomic_DNA"/>
</dbReference>
<dbReference type="HOGENOM" id="CLU_005562_0_1_1"/>
<protein>
    <recommendedName>
        <fullName evidence="5">Non-ribosomal peptide synthetase</fullName>
    </recommendedName>
</protein>
<dbReference type="InterPro" id="IPR052979">
    <property type="entry name" value="Adenylate-forming_domain"/>
</dbReference>
<sequence>MSSTWSAGDVTLGGSASREFDDAEKGVYENMQRLPILPPSALVHDKRVVPLNILSPVSPVHEGITPTVSNPMIPLKPEAACPRSPPAEKPSEDKPVQKKPPPPKRKVSRWILFQLWFNTYRKFFTFVTLLNLAGIIMAALNRFPYAEKHLGALVLGNLLCAILMRNELFLRFLYLIAIHGLRGWAPISIKLAVTSILQHVGGIHSGCALSGAAWLVFKIVDIIRHHKIQHDAVIVTGIITSILVIISIISAFPWVRNTHHNVFERHHRFIGWLGLAATWIFDGDALISAQEFWFALGMTVFVLIPWVTVREVPVDVEIPSPKVAVIRFHRGMQQGLLGRISRSSIMEYHAFGIISEGKRSRYHYMICGVQGDFTKGLVTNPPKTLWTRELKFAGVGHASAMFNRGIRICTGTGIGAALSTCIQSDKWFLIWIGSDQEKTFGPTITGLIRKHIEPERMILWDSKKRGGRPDTMQLLKDTWKSWGAEVIFITSNMQGNDEMMQGCREAGIVPIVFLPVSVLRLRESKDTAGIDIVLGRRQIRSLTYPTSFAHT</sequence>
<keyword evidence="2" id="KW-1133">Transmembrane helix</keyword>
<evidence type="ECO:0000313" key="3">
    <source>
        <dbReference type="EMBL" id="CCA66875.1"/>
    </source>
</evidence>
<feature type="region of interest" description="Disordered" evidence="1">
    <location>
        <begin position="68"/>
        <end position="104"/>
    </location>
</feature>
<feature type="transmembrane region" description="Helical" evidence="2">
    <location>
        <begin position="232"/>
        <end position="254"/>
    </location>
</feature>
<dbReference type="Proteomes" id="UP000007148">
    <property type="component" value="Unassembled WGS sequence"/>
</dbReference>
<dbReference type="OrthoDB" id="3142841at2759"/>
<organism evidence="3 4">
    <name type="scientific">Serendipita indica (strain DSM 11827)</name>
    <name type="common">Root endophyte fungus</name>
    <name type="synonym">Piriformospora indica</name>
    <dbReference type="NCBI Taxonomy" id="1109443"/>
    <lineage>
        <taxon>Eukaryota</taxon>
        <taxon>Fungi</taxon>
        <taxon>Dikarya</taxon>
        <taxon>Basidiomycota</taxon>
        <taxon>Agaricomycotina</taxon>
        <taxon>Agaricomycetes</taxon>
        <taxon>Sebacinales</taxon>
        <taxon>Serendipitaceae</taxon>
        <taxon>Serendipita</taxon>
    </lineage>
</organism>
<dbReference type="PANTHER" id="PTHR33927">
    <property type="entry name" value="TRANSMEMBRANE PROTEIN"/>
    <property type="match status" value="1"/>
</dbReference>
<feature type="transmembrane region" description="Helical" evidence="2">
    <location>
        <begin position="292"/>
        <end position="309"/>
    </location>
</feature>